<keyword evidence="10" id="KW-1185">Reference proteome</keyword>
<keyword evidence="4" id="KW-0833">Ubl conjugation pathway</keyword>
<feature type="compositionally biased region" description="Polar residues" evidence="6">
    <location>
        <begin position="143"/>
        <end position="154"/>
    </location>
</feature>
<evidence type="ECO:0000256" key="6">
    <source>
        <dbReference type="SAM" id="MobiDB-lite"/>
    </source>
</evidence>
<dbReference type="InterPro" id="IPR018200">
    <property type="entry name" value="USP_CS"/>
</dbReference>
<dbReference type="GO" id="GO:0005829">
    <property type="term" value="C:cytosol"/>
    <property type="evidence" value="ECO:0007669"/>
    <property type="project" value="TreeGrafter"/>
</dbReference>
<keyword evidence="3" id="KW-0645">Protease</keyword>
<feature type="compositionally biased region" description="Polar residues" evidence="6">
    <location>
        <begin position="13"/>
        <end position="38"/>
    </location>
</feature>
<feature type="domain" description="USP" evidence="7">
    <location>
        <begin position="1701"/>
        <end position="2083"/>
    </location>
</feature>
<protein>
    <submittedName>
        <fullName evidence="8">Putative ubiquitin carboxyl-terminal hydrolase FAF-X</fullName>
    </submittedName>
</protein>
<dbReference type="InterPro" id="IPR038765">
    <property type="entry name" value="Papain-like_cys_pep_sf"/>
</dbReference>
<evidence type="ECO:0000256" key="2">
    <source>
        <dbReference type="ARBA" id="ARBA00022553"/>
    </source>
</evidence>
<dbReference type="Gene3D" id="3.90.70.10">
    <property type="entry name" value="Cysteine proteinases"/>
    <property type="match status" value="1"/>
</dbReference>
<dbReference type="InterPro" id="IPR028889">
    <property type="entry name" value="USP"/>
</dbReference>
<gene>
    <name evidence="8" type="ORF">SSS_6840</name>
</gene>
<dbReference type="InterPro" id="IPR050164">
    <property type="entry name" value="Peptidase_C19"/>
</dbReference>
<reference evidence="10" key="1">
    <citation type="journal article" date="2020" name="PLoS Negl. Trop. Dis.">
        <title>High-quality nuclear genome for Sarcoptes scabiei-A critical resource for a neglected parasite.</title>
        <authorList>
            <person name="Korhonen P.K."/>
            <person name="Gasser R.B."/>
            <person name="Ma G."/>
            <person name="Wang T."/>
            <person name="Stroehlein A.J."/>
            <person name="Young N.D."/>
            <person name="Ang C.S."/>
            <person name="Fernando D.D."/>
            <person name="Lu H.C."/>
            <person name="Taylor S."/>
            <person name="Reynolds S.L."/>
            <person name="Mofiz E."/>
            <person name="Najaraj S.H."/>
            <person name="Gowda H."/>
            <person name="Madugundu A."/>
            <person name="Renuse S."/>
            <person name="Holt D."/>
            <person name="Pandey A."/>
            <person name="Papenfuss A.T."/>
            <person name="Fischer K."/>
        </authorList>
    </citation>
    <scope>NUCLEOTIDE SEQUENCE [LARGE SCALE GENOMIC DNA]</scope>
</reference>
<dbReference type="InterPro" id="IPR001394">
    <property type="entry name" value="Peptidase_C19_UCH"/>
</dbReference>
<evidence type="ECO:0000256" key="1">
    <source>
        <dbReference type="ARBA" id="ARBA00009085"/>
    </source>
</evidence>
<reference evidence="8" key="2">
    <citation type="submission" date="2020-01" db="EMBL/GenBank/DDBJ databases">
        <authorList>
            <person name="Korhonen P.K.K."/>
            <person name="Guangxu M.G."/>
            <person name="Wang T.W."/>
            <person name="Stroehlein A.J.S."/>
            <person name="Young N.D."/>
            <person name="Ang C.-S.A."/>
            <person name="Fernando D.W.F."/>
            <person name="Lu H.L."/>
            <person name="Taylor S.T."/>
            <person name="Ehtesham M.E.M."/>
            <person name="Najaraj S.H.N."/>
            <person name="Harsha G.H.G."/>
            <person name="Madugundu A.M."/>
            <person name="Renuse S.R."/>
            <person name="Holt D.H."/>
            <person name="Pandey A.P."/>
            <person name="Papenfuss A.P."/>
            <person name="Gasser R.B.G."/>
            <person name="Fischer K.F."/>
        </authorList>
    </citation>
    <scope>NUCLEOTIDE SEQUENCE</scope>
    <source>
        <strain evidence="8">SSS_KF_BRIS2020</strain>
    </source>
</reference>
<dbReference type="Proteomes" id="UP000070412">
    <property type="component" value="Unassembled WGS sequence"/>
</dbReference>
<evidence type="ECO:0000256" key="5">
    <source>
        <dbReference type="ARBA" id="ARBA00022801"/>
    </source>
</evidence>
<dbReference type="Pfam" id="PF25010">
    <property type="entry name" value="ARM_UBP24_USP9X-Y"/>
    <property type="match status" value="1"/>
</dbReference>
<dbReference type="Pfam" id="PF12030">
    <property type="entry name" value="DUF3517"/>
    <property type="match status" value="1"/>
</dbReference>
<dbReference type="PROSITE" id="PS00972">
    <property type="entry name" value="USP_1"/>
    <property type="match status" value="1"/>
</dbReference>
<evidence type="ECO:0000313" key="10">
    <source>
        <dbReference type="Proteomes" id="UP000070412"/>
    </source>
</evidence>
<accession>A0A834R6B4</accession>
<name>A0A834R6B4_SARSC</name>
<dbReference type="Pfam" id="PF22900">
    <property type="entry name" value="UCH_UBL1"/>
    <property type="match status" value="1"/>
</dbReference>
<dbReference type="InterPro" id="IPR021905">
    <property type="entry name" value="DUF3517"/>
</dbReference>
<keyword evidence="5 8" id="KW-0378">Hydrolase</keyword>
<feature type="region of interest" description="Disordered" evidence="6">
    <location>
        <begin position="137"/>
        <end position="161"/>
    </location>
</feature>
<keyword evidence="2" id="KW-0597">Phosphoprotein</keyword>
<evidence type="ECO:0000313" key="9">
    <source>
        <dbReference type="EnsemblMetazoa" id="KAF7490638.1"/>
    </source>
</evidence>
<dbReference type="GO" id="GO:0006508">
    <property type="term" value="P:proteolysis"/>
    <property type="evidence" value="ECO:0007669"/>
    <property type="project" value="UniProtKB-KW"/>
</dbReference>
<dbReference type="GO" id="GO:0016477">
    <property type="term" value="P:cell migration"/>
    <property type="evidence" value="ECO:0007669"/>
    <property type="project" value="TreeGrafter"/>
</dbReference>
<organism evidence="8">
    <name type="scientific">Sarcoptes scabiei</name>
    <name type="common">Itch mite</name>
    <name type="synonym">Acarus scabiei</name>
    <dbReference type="NCBI Taxonomy" id="52283"/>
    <lineage>
        <taxon>Eukaryota</taxon>
        <taxon>Metazoa</taxon>
        <taxon>Ecdysozoa</taxon>
        <taxon>Arthropoda</taxon>
        <taxon>Chelicerata</taxon>
        <taxon>Arachnida</taxon>
        <taxon>Acari</taxon>
        <taxon>Acariformes</taxon>
        <taxon>Sarcoptiformes</taxon>
        <taxon>Astigmata</taxon>
        <taxon>Psoroptidia</taxon>
        <taxon>Sarcoptoidea</taxon>
        <taxon>Sarcoptidae</taxon>
        <taxon>Sarcoptinae</taxon>
        <taxon>Sarcoptes</taxon>
    </lineage>
</organism>
<evidence type="ECO:0000256" key="4">
    <source>
        <dbReference type="ARBA" id="ARBA00022786"/>
    </source>
</evidence>
<dbReference type="InterPro" id="IPR055176">
    <property type="entry name" value="UBP24/USP9X/USP9Y_UBL"/>
</dbReference>
<evidence type="ECO:0000259" key="7">
    <source>
        <dbReference type="PROSITE" id="PS50235"/>
    </source>
</evidence>
<dbReference type="OrthoDB" id="289038at2759"/>
<sequence length="2657" mass="311405">MVVNAQMFDPDDQQQSSQHLNYTYQSRPSSQSNRFQRSLNREDDCPNTSTTIIDDDHQPKSSTDINPIPSSSSPSHGLREQKSKSQPMRKEYDDEQSTNENSKELFLASHLKKHDDQKNNPPNVLCLQNVEDHRDHHHGEVNKFNNPQINPTQEEQTRLDFSKNSEEDIIENNGPLSSSSSSSSSHSLSSLSVPPEFPRAFLNDFVNTIKRSSWSNINFELLLKRFDRLLSFAIVLIQNDLHHHDDACQYFLSNTISYFFSKFCFDTPQLRSNDPQLLMTICFKTIHIIVLVMDKNHYRLVELLSNLFSTSNHLNFIQCNDIAIEGFYTASIPTIHQFMLRMIDYFGRIGGFDILLQKFREENLSSFHMLCFMKPFSNCIDFLSINTLENYFSPILKIVPQFYENLSDEELKQELKADAKNCCLIQIIRICKMFAVRMSQKDDVKIFEFLRLKLTLRLLKLPSFSIKMNALNDINKTIVFYNNNYVSDKNFFNQSTNSIGVFIYVSSNEMAQWLIENGVLEIILKDCLHQPQYVEKLENIMRFLLKENALTLDCLDKIWNAQQEKHEIIVQNIHELIAKLAWNFSVEQLNHLFVCFESSWINANKKEREKLLELMRRLAEDDQDGSMATKVLKLLWNIAYNDEEIDDEIVKQALNAHLKILETSKIGTQISQRKFWLECCIDVIVNTINANNNILTAMKQIRDICCLFQCDYAIERQFHSLESFCEQNNNFQHSRHKILVDMIHRKYDFASIVIKNLQIYMNWMRSLFDSKSYNIDPNVPFEKRRFSHYTEIIERLDFLKFFLQEGRLWLSLKNAQEIWSCLTTEAIFPADRQICFQWFSSLMGYDSDLNPETYSLFFETNIIELDPILVDFNGIKCFENFLKAINYLNDKLITNAQSNCINNAYDDENRQQTFLLKDHQLIGLDYLWKLILFCEHEASCKAIDLFIELYTNLAPSLEESQFELNCHLIEDFYKRLKSSYDILVEKNHHKTAQKTAINNEEIIKMIRILSLLAEYVNKCDRKFNNERTFLPMSRCFRGKQLILLIKYSYNRNQEEFEMNSHLNETLYSIKNRILQKNKSNESLDCELFLNNEKLEITQDKLIRHFVQQTDSKMVISVRFFNRRTISCSPIMICQNSSFNRQSSNLKEIEQNLPGVILSSRNDYTEFLFSVADLAIQFGLHELRQKCLQILNLMPPDEYYVNFIRKFFTNPTRDELKDFERQLLASPTKTLYLLEIIYSLLMPSNNYDETTQEFQTLFISSEYSLWMIKYLQLESFIKKTDNYFKIAIWSILLKISKFILTTLCCLKMFSRSSDDDLNNILQSIPYDIVLRNAASNVAQNIHESKSITSKFDPMMNFVIHSNSKLIESILMIIWLTSTGCWTFNFDHHNLEKSSLHDYFVKNFSKSIENIEIGGIENNDLRSSSDIYEVCNEAIDLMTVLVILTPNEELIFLDDPQWHEFFIDLVLLCEEESIRQNFMEQLSLILLKFIKNNPSIFPKIHDLMFSFLENYIPSFTRNSSQFFQIFCNILKCIFTNKIYVSTDKLLKFECDLLKNPKKNFVIEDSVEECLLEGHLKISKELVSFLDIDTKLLIEHKDINSKIAKSEQLDLVDLLMDRYLFTASKSLYLLNQNKEIVDEIFPICSASKTLVAAYELLVALCSGCVGNLLHLCQNLKTYINYYEFAMGFSDSNYSIGTRSINGFVGLKNAGATCYMNSVLQQLFMIPEIRNNLLSVVIDSNYQFDDARDEEQNIMHSDDKINNSEDNQTYNVGILKQIQIIFGHLSSSLKQFYVPKGFWKHFKFFGGQINLREQQDALEFFNSLFDILGEALKALGQFPIMSDVFGGLFSDQKICKDCPHRYCCEESFTTLNVEIRNYNCLTDSLEQYVRGDLLEGDNAYYCEKCNRKVKTIKRLCIKKLPKILVIQLKRFDYDYEQEVPIKFNDYFEFPRQLDMEPYTVNGLARKEGEIIEEDLIDSMISKNEHEQTLYDLTGIVVHSGQANGGHYYSYILHESDNPDDKKWYKFDDTDVTECNLNDDEEMRKNCFGGEYLTQDHSNEGSSSILSKTNAKTGKRFWSAFILIYRKRDSQSLISIQNNDPELKVSMPDPIRKNVQSQNIIFLHQRTLFSEEFQYFIKRLLECNTIYLNTDEISSEGIEKIIVALLDLAANFLFTFYFRIKKNPRCSVYEWYEILIAYLKFNPKVREHFISEHLLKNPEIFFQFLLESPYNDVRVSFRKLILFLAHYSLLDQNPNANDIIKILIKMASKEVIDYHRHANQYFDFFYSYTTLGVAERTQLLFLDIPFIFIKIAIDQHRSQHIDMKLFQVVSILVRCCDTSDWIVSNRMHLTSEVHNNNDDISDEIDIDENNPSKRSKVNPFKYEENDFIIPMQKNIYELLFLNKLYLKKIIKDAIYPDENVKLLKFCSWENQSFSLMTINEILTYISGSFSYEIDPYFKTLQEILLINDSLQEFRILLVFTGQLGNNELNLNCPSRGILEMLCGHASEEVVTIVKQNQFLLQKLFQVVNHLKEELQKKVSSFQHSYMNTVPNYSYGGGSGWQSRNDSVMNNTKLSMEIVWNIKNFIQKAETIFKFNQNENQLANDDENDNITYFGEQINDNNALGKDQSRGENEVEEVNIIDNLNEMNIENIESSKSWMRHHQ</sequence>
<dbReference type="PROSITE" id="PS50235">
    <property type="entry name" value="USP_3"/>
    <property type="match status" value="1"/>
</dbReference>
<dbReference type="InterPro" id="IPR056850">
    <property type="entry name" value="ARM_UBP34_24_USP9X_Y"/>
</dbReference>
<dbReference type="GO" id="GO:0004843">
    <property type="term" value="F:cysteine-type deubiquitinase activity"/>
    <property type="evidence" value="ECO:0007669"/>
    <property type="project" value="InterPro"/>
</dbReference>
<dbReference type="EMBL" id="WVUK01000062">
    <property type="protein sequence ID" value="KAF7490638.1"/>
    <property type="molecule type" value="Genomic_DNA"/>
</dbReference>
<proteinExistence type="inferred from homology"/>
<evidence type="ECO:0000256" key="3">
    <source>
        <dbReference type="ARBA" id="ARBA00022670"/>
    </source>
</evidence>
<comment type="similarity">
    <text evidence="1">Belongs to the peptidase C19 family.</text>
</comment>
<dbReference type="PROSITE" id="PS00973">
    <property type="entry name" value="USP_2"/>
    <property type="match status" value="1"/>
</dbReference>
<dbReference type="EnsemblMetazoa" id="SSS_6840s_mrna">
    <property type="protein sequence ID" value="KAF7490638.1"/>
    <property type="gene ID" value="SSS_6840"/>
</dbReference>
<feature type="compositionally biased region" description="Low complexity" evidence="6">
    <location>
        <begin position="176"/>
        <end position="188"/>
    </location>
</feature>
<dbReference type="CDD" id="cd02659">
    <property type="entry name" value="peptidase_C19C"/>
    <property type="match status" value="1"/>
</dbReference>
<feature type="compositionally biased region" description="Low complexity" evidence="6">
    <location>
        <begin position="61"/>
        <end position="75"/>
    </location>
</feature>
<feature type="region of interest" description="Disordered" evidence="6">
    <location>
        <begin position="1"/>
        <end position="101"/>
    </location>
</feature>
<dbReference type="SUPFAM" id="SSF54001">
    <property type="entry name" value="Cysteine proteinases"/>
    <property type="match status" value="1"/>
</dbReference>
<dbReference type="GO" id="GO:0016579">
    <property type="term" value="P:protein deubiquitination"/>
    <property type="evidence" value="ECO:0007669"/>
    <property type="project" value="InterPro"/>
</dbReference>
<dbReference type="GO" id="GO:0005634">
    <property type="term" value="C:nucleus"/>
    <property type="evidence" value="ECO:0007669"/>
    <property type="project" value="TreeGrafter"/>
</dbReference>
<dbReference type="Pfam" id="PF00443">
    <property type="entry name" value="UCH"/>
    <property type="match status" value="1"/>
</dbReference>
<feature type="region of interest" description="Disordered" evidence="6">
    <location>
        <begin position="169"/>
        <end position="188"/>
    </location>
</feature>
<dbReference type="PANTHER" id="PTHR24006">
    <property type="entry name" value="UBIQUITIN CARBOXYL-TERMINAL HYDROLASE"/>
    <property type="match status" value="1"/>
</dbReference>
<dbReference type="PANTHER" id="PTHR24006:SF925">
    <property type="entry name" value="UBIQUITINYL HYDROLASE 1"/>
    <property type="match status" value="1"/>
</dbReference>
<feature type="compositionally biased region" description="Basic and acidic residues" evidence="6">
    <location>
        <begin position="77"/>
        <end position="92"/>
    </location>
</feature>
<dbReference type="FunFam" id="3.90.70.10:FF:000022">
    <property type="entry name" value="Ubiquitin carboxyl-terminal hydrolase 24"/>
    <property type="match status" value="1"/>
</dbReference>
<reference evidence="9" key="3">
    <citation type="submission" date="2022-06" db="UniProtKB">
        <authorList>
            <consortium name="EnsemblMetazoa"/>
        </authorList>
    </citation>
    <scope>IDENTIFICATION</scope>
</reference>
<evidence type="ECO:0000313" key="8">
    <source>
        <dbReference type="EMBL" id="KAF7490638.1"/>
    </source>
</evidence>